<evidence type="ECO:0000259" key="4">
    <source>
        <dbReference type="PROSITE" id="PS51203"/>
    </source>
</evidence>
<evidence type="ECO:0000256" key="2">
    <source>
        <dbReference type="RuleBase" id="RU369032"/>
    </source>
</evidence>
<dbReference type="InterPro" id="IPR007052">
    <property type="entry name" value="CS_dom"/>
</dbReference>
<dbReference type="Pfam" id="PF04969">
    <property type="entry name" value="CS"/>
    <property type="match status" value="1"/>
</dbReference>
<dbReference type="PROSITE" id="PS51257">
    <property type="entry name" value="PROKAR_LIPOPROTEIN"/>
    <property type="match status" value="1"/>
</dbReference>
<gene>
    <name evidence="5" type="ORF">HID58_065664</name>
</gene>
<evidence type="ECO:0000256" key="1">
    <source>
        <dbReference type="ARBA" id="ARBA00025733"/>
    </source>
</evidence>
<comment type="similarity">
    <text evidence="1 2">Belongs to the p23/wos2 family.</text>
</comment>
<feature type="region of interest" description="Disordered" evidence="3">
    <location>
        <begin position="130"/>
        <end position="198"/>
    </location>
</feature>
<keyword evidence="2" id="KW-0143">Chaperone</keyword>
<dbReference type="Gene3D" id="2.60.40.790">
    <property type="match status" value="1"/>
</dbReference>
<comment type="subunit">
    <text evidence="2">Interacts with HSP90 in an ATP-dependent manner.</text>
</comment>
<keyword evidence="2" id="KW-0963">Cytoplasm</keyword>
<keyword evidence="6" id="KW-1185">Reference proteome</keyword>
<comment type="function">
    <text evidence="2">Acts as a co-chaperone for HSP90.</text>
</comment>
<comment type="subcellular location">
    <subcellularLocation>
        <location evidence="2">Cytoplasm</location>
    </subcellularLocation>
    <subcellularLocation>
        <location evidence="2">Nucleus</location>
    </subcellularLocation>
</comment>
<evidence type="ECO:0000313" key="6">
    <source>
        <dbReference type="Proteomes" id="UP000824890"/>
    </source>
</evidence>
<dbReference type="InterPro" id="IPR045250">
    <property type="entry name" value="p23-like"/>
</dbReference>
<dbReference type="PANTHER" id="PTHR22932:SF11">
    <property type="entry name" value="CO-CHAPERONE PROTEIN P23"/>
    <property type="match status" value="1"/>
</dbReference>
<comment type="caution">
    <text evidence="5">The sequence shown here is derived from an EMBL/GenBank/DDBJ whole genome shotgun (WGS) entry which is preliminary data.</text>
</comment>
<proteinExistence type="inferred from homology"/>
<sequence>MLRNALWNVLVPNNMFQSCSRHPTVKWAQRSDWVYITVELPDAEDVKLKLEPEGKFFFSATSGASKTLYEVDLDLLDSVDVNESKASVSSRSVFYLVKKAESKWWNRLTKPEGKHPLYLKVDWDKWVDEDDEDKGGEGDMDFGDFDFNGLNMGDTDEIGEEGKVAEEDGDGEGETAAETKEKKIDGEKDEEGVNAKKD</sequence>
<protein>
    <recommendedName>
        <fullName evidence="2">Co-chaperone protein p23</fullName>
    </recommendedName>
</protein>
<dbReference type="CDD" id="cd06465">
    <property type="entry name" value="p23_hB-ind1_like"/>
    <property type="match status" value="1"/>
</dbReference>
<dbReference type="SUPFAM" id="SSF49764">
    <property type="entry name" value="HSP20-like chaperones"/>
    <property type="match status" value="1"/>
</dbReference>
<evidence type="ECO:0000313" key="5">
    <source>
        <dbReference type="EMBL" id="KAH0878270.1"/>
    </source>
</evidence>
<reference evidence="5 6" key="1">
    <citation type="submission" date="2021-05" db="EMBL/GenBank/DDBJ databases">
        <title>Genome Assembly of Synthetic Allotetraploid Brassica napus Reveals Homoeologous Exchanges between Subgenomes.</title>
        <authorList>
            <person name="Davis J.T."/>
        </authorList>
    </citation>
    <scope>NUCLEOTIDE SEQUENCE [LARGE SCALE GENOMIC DNA]</scope>
    <source>
        <strain evidence="6">cv. Da-Ae</strain>
        <tissue evidence="5">Seedling</tissue>
    </source>
</reference>
<dbReference type="InterPro" id="IPR008978">
    <property type="entry name" value="HSP20-like_chaperone"/>
</dbReference>
<dbReference type="PANTHER" id="PTHR22932">
    <property type="entry name" value="TELOMERASE-BINDING PROTEIN P23 HSP90 CO-CHAPERONE"/>
    <property type="match status" value="1"/>
</dbReference>
<name>A0ABQ7ZDF5_BRANA</name>
<accession>A0ABQ7ZDF5</accession>
<feature type="domain" description="CS" evidence="4">
    <location>
        <begin position="20"/>
        <end position="109"/>
    </location>
</feature>
<dbReference type="Proteomes" id="UP000824890">
    <property type="component" value="Unassembled WGS sequence"/>
</dbReference>
<feature type="compositionally biased region" description="Basic and acidic residues" evidence="3">
    <location>
        <begin position="177"/>
        <end position="198"/>
    </location>
</feature>
<evidence type="ECO:0000256" key="3">
    <source>
        <dbReference type="SAM" id="MobiDB-lite"/>
    </source>
</evidence>
<organism evidence="5 6">
    <name type="scientific">Brassica napus</name>
    <name type="common">Rape</name>
    <dbReference type="NCBI Taxonomy" id="3708"/>
    <lineage>
        <taxon>Eukaryota</taxon>
        <taxon>Viridiplantae</taxon>
        <taxon>Streptophyta</taxon>
        <taxon>Embryophyta</taxon>
        <taxon>Tracheophyta</taxon>
        <taxon>Spermatophyta</taxon>
        <taxon>Magnoliopsida</taxon>
        <taxon>eudicotyledons</taxon>
        <taxon>Gunneridae</taxon>
        <taxon>Pentapetalae</taxon>
        <taxon>rosids</taxon>
        <taxon>malvids</taxon>
        <taxon>Brassicales</taxon>
        <taxon>Brassicaceae</taxon>
        <taxon>Brassiceae</taxon>
        <taxon>Brassica</taxon>
    </lineage>
</organism>
<feature type="compositionally biased region" description="Acidic residues" evidence="3">
    <location>
        <begin position="130"/>
        <end position="144"/>
    </location>
</feature>
<keyword evidence="2" id="KW-0539">Nucleus</keyword>
<dbReference type="EMBL" id="JAGKQM010000015">
    <property type="protein sequence ID" value="KAH0878270.1"/>
    <property type="molecule type" value="Genomic_DNA"/>
</dbReference>
<dbReference type="PROSITE" id="PS51203">
    <property type="entry name" value="CS"/>
    <property type="match status" value="1"/>
</dbReference>